<proteinExistence type="predicted"/>
<dbReference type="Proteomes" id="UP000256690">
    <property type="component" value="Unassembled WGS sequence"/>
</dbReference>
<evidence type="ECO:0000313" key="3">
    <source>
        <dbReference type="Proteomes" id="UP000256690"/>
    </source>
</evidence>
<dbReference type="OrthoDB" id="5382569at2759"/>
<evidence type="ECO:0000313" key="2">
    <source>
        <dbReference type="EMBL" id="RDW84133.1"/>
    </source>
</evidence>
<name>A0A3D8SCV7_9EURO</name>
<gene>
    <name evidence="2" type="ORF">DSM5745_04459</name>
</gene>
<dbReference type="EMBL" id="PVWQ01000004">
    <property type="protein sequence ID" value="RDW84133.1"/>
    <property type="molecule type" value="Genomic_DNA"/>
</dbReference>
<reference evidence="2 3" key="1">
    <citation type="journal article" date="2018" name="IMA Fungus">
        <title>IMA Genome-F 9: Draft genome sequence of Annulohypoxylon stygium, Aspergillus mulundensis, Berkeleyomyces basicola (syn. Thielaviopsis basicola), Ceratocystis smalleyi, two Cercospora beticola strains, Coleophoma cylindrospora, Fusarium fracticaudum, Phialophora cf. hyalina, and Morchella septimelata.</title>
        <authorList>
            <person name="Wingfield B.D."/>
            <person name="Bills G.F."/>
            <person name="Dong Y."/>
            <person name="Huang W."/>
            <person name="Nel W.J."/>
            <person name="Swalarsk-Parry B.S."/>
            <person name="Vaghefi N."/>
            <person name="Wilken P.M."/>
            <person name="An Z."/>
            <person name="de Beer Z.W."/>
            <person name="De Vos L."/>
            <person name="Chen L."/>
            <person name="Duong T.A."/>
            <person name="Gao Y."/>
            <person name="Hammerbacher A."/>
            <person name="Kikkert J.R."/>
            <person name="Li Y."/>
            <person name="Li H."/>
            <person name="Li K."/>
            <person name="Li Q."/>
            <person name="Liu X."/>
            <person name="Ma X."/>
            <person name="Naidoo K."/>
            <person name="Pethybridge S.J."/>
            <person name="Sun J."/>
            <person name="Steenkamp E.T."/>
            <person name="van der Nest M.A."/>
            <person name="van Wyk S."/>
            <person name="Wingfield M.J."/>
            <person name="Xiong C."/>
            <person name="Yue Q."/>
            <person name="Zhang X."/>
        </authorList>
    </citation>
    <scope>NUCLEOTIDE SEQUENCE [LARGE SCALE GENOMIC DNA]</scope>
    <source>
        <strain evidence="2 3">DSM 5745</strain>
    </source>
</reference>
<dbReference type="GeneID" id="38114829"/>
<dbReference type="RefSeq" id="XP_026605471.1">
    <property type="nucleotide sequence ID" value="XM_026746475.1"/>
</dbReference>
<organism evidence="2 3">
    <name type="scientific">Aspergillus mulundensis</name>
    <dbReference type="NCBI Taxonomy" id="1810919"/>
    <lineage>
        <taxon>Eukaryota</taxon>
        <taxon>Fungi</taxon>
        <taxon>Dikarya</taxon>
        <taxon>Ascomycota</taxon>
        <taxon>Pezizomycotina</taxon>
        <taxon>Eurotiomycetes</taxon>
        <taxon>Eurotiomycetidae</taxon>
        <taxon>Eurotiales</taxon>
        <taxon>Aspergillaceae</taxon>
        <taxon>Aspergillus</taxon>
        <taxon>Aspergillus subgen. Nidulantes</taxon>
    </lineage>
</organism>
<feature type="chain" id="PRO_5017809833" evidence="1">
    <location>
        <begin position="17"/>
        <end position="183"/>
    </location>
</feature>
<sequence length="183" mass="19425">MKLLLPLLALAGLSAAASLSQQECSDHANEIQDGLRTVYPYLEAAVNSDEAQRPENRAFADSLSSAMTQVSSATGPRSDAFHSEMVQHCGEGSEDVEDDMPFASAVFGALGDVYNAMPGGASRERESRRLTRRQSDGGSGLLRILAEIILRLFGIVDTYADILDLDAGILAIVGGILNINGPE</sequence>
<dbReference type="AlphaFoldDB" id="A0A3D8SCV7"/>
<keyword evidence="3" id="KW-1185">Reference proteome</keyword>
<keyword evidence="1" id="KW-0732">Signal</keyword>
<comment type="caution">
    <text evidence="2">The sequence shown here is derived from an EMBL/GenBank/DDBJ whole genome shotgun (WGS) entry which is preliminary data.</text>
</comment>
<accession>A0A3D8SCV7</accession>
<evidence type="ECO:0000256" key="1">
    <source>
        <dbReference type="SAM" id="SignalP"/>
    </source>
</evidence>
<feature type="signal peptide" evidence="1">
    <location>
        <begin position="1"/>
        <end position="16"/>
    </location>
</feature>
<protein>
    <submittedName>
        <fullName evidence="2">Uncharacterized protein</fullName>
    </submittedName>
</protein>